<dbReference type="SMART" id="SM00589">
    <property type="entry name" value="PRY"/>
    <property type="match status" value="1"/>
</dbReference>
<evidence type="ECO:0000259" key="11">
    <source>
        <dbReference type="PROSITE" id="PS50188"/>
    </source>
</evidence>
<dbReference type="InterPro" id="IPR013083">
    <property type="entry name" value="Znf_RING/FYVE/PHD"/>
</dbReference>
<evidence type="ECO:0000256" key="3">
    <source>
        <dbReference type="ARBA" id="ARBA00022490"/>
    </source>
</evidence>
<evidence type="ECO:0000256" key="2">
    <source>
        <dbReference type="ARBA" id="ARBA00008518"/>
    </source>
</evidence>
<keyword evidence="5 7" id="KW-0863">Zinc-finger</keyword>
<feature type="coiled-coil region" evidence="8">
    <location>
        <begin position="132"/>
        <end position="231"/>
    </location>
</feature>
<gene>
    <name evidence="13" type="primary">trim35-13</name>
</gene>
<sequence>MATMQSLREDDLSCPICGNIFRQPVVLFCRHRFCKPCLENIWKGVSQSCECPLCCQPSSMGELIINTKLEKTCEGFLNERRKNDPLACSEHGETLTLFCLEDLQPACIACKSSPTHKGHRLYSLEDAAQDCKEELKTALQPLQEKLKAFRKEKLTCDDTAEHIKNQADNTERQIREEFEALHQFLREEEATRLTLLEMEKDHKNEIIKEKITNLENEITSLTNTIRMVEQEMRSQDIPFLKNYKDTIKRTWRIPAEPEMVSGALIDVANHLGSLKFHVWEKMRNIIQYTPVVIDPNTAASCFLLSEDLTVVQCCSQTFKVPDNPERFDVSAEMLGSEGFTSGKHSWEVEVKDNTYWVIGVASESINRKGKHVLTPAEGFWTIRLRNGEYKACSAPWSSLTMSKEPTIVRIVLDVDRSKVTFYDPRERTPLYTFTDVISPKLYPYFCSACKEHPLKILPMTLSVSVDR</sequence>
<evidence type="ECO:0000313" key="13">
    <source>
        <dbReference type="RefSeq" id="XP_030646827.1"/>
    </source>
</evidence>
<keyword evidence="3" id="KW-0963">Cytoplasm</keyword>
<dbReference type="PROSITE" id="PS00518">
    <property type="entry name" value="ZF_RING_1"/>
    <property type="match status" value="1"/>
</dbReference>
<dbReference type="Pfam" id="PF13765">
    <property type="entry name" value="PRY"/>
    <property type="match status" value="1"/>
</dbReference>
<dbReference type="InterPro" id="IPR003879">
    <property type="entry name" value="Butyrophylin_SPRY"/>
</dbReference>
<comment type="similarity">
    <text evidence="2">Belongs to the TRIM/RBCC family.</text>
</comment>
<feature type="domain" description="B30.2/SPRY" evidence="11">
    <location>
        <begin position="271"/>
        <end position="463"/>
    </location>
</feature>
<keyword evidence="4" id="KW-0479">Metal-binding</keyword>
<evidence type="ECO:0000256" key="6">
    <source>
        <dbReference type="ARBA" id="ARBA00022833"/>
    </source>
</evidence>
<dbReference type="Pfam" id="PF00643">
    <property type="entry name" value="zf-B_box"/>
    <property type="match status" value="1"/>
</dbReference>
<dbReference type="AlphaFoldDB" id="A0A6J2WS71"/>
<accession>A0A6J2WS71</accession>
<feature type="domain" description="RING-type" evidence="9">
    <location>
        <begin position="14"/>
        <end position="54"/>
    </location>
</feature>
<dbReference type="InterPro" id="IPR017907">
    <property type="entry name" value="Znf_RING_CS"/>
</dbReference>
<dbReference type="SUPFAM" id="SSF49899">
    <property type="entry name" value="Concanavalin A-like lectins/glucanases"/>
    <property type="match status" value="1"/>
</dbReference>
<dbReference type="InterPro" id="IPR043136">
    <property type="entry name" value="B30.2/SPRY_sf"/>
</dbReference>
<dbReference type="PROSITE" id="PS50089">
    <property type="entry name" value="ZF_RING_2"/>
    <property type="match status" value="1"/>
</dbReference>
<dbReference type="GO" id="GO:0005737">
    <property type="term" value="C:cytoplasm"/>
    <property type="evidence" value="ECO:0007669"/>
    <property type="project" value="UniProtKB-SubCell"/>
</dbReference>
<dbReference type="InterPro" id="IPR050143">
    <property type="entry name" value="TRIM/RBCC"/>
</dbReference>
<keyword evidence="6" id="KW-0862">Zinc</keyword>
<dbReference type="InParanoid" id="A0A6J2WS71"/>
<evidence type="ECO:0000313" key="12">
    <source>
        <dbReference type="Proteomes" id="UP000504632"/>
    </source>
</evidence>
<dbReference type="Pfam" id="PF00622">
    <property type="entry name" value="SPRY"/>
    <property type="match status" value="1"/>
</dbReference>
<evidence type="ECO:0000256" key="1">
    <source>
        <dbReference type="ARBA" id="ARBA00004496"/>
    </source>
</evidence>
<dbReference type="SUPFAM" id="SSF57845">
    <property type="entry name" value="B-box zinc-binding domain"/>
    <property type="match status" value="1"/>
</dbReference>
<dbReference type="InterPro" id="IPR006574">
    <property type="entry name" value="PRY"/>
</dbReference>
<dbReference type="InterPro" id="IPR013320">
    <property type="entry name" value="ConA-like_dom_sf"/>
</dbReference>
<evidence type="ECO:0000256" key="4">
    <source>
        <dbReference type="ARBA" id="ARBA00022723"/>
    </source>
</evidence>
<protein>
    <submittedName>
        <fullName evidence="13">Zinc-binding protein A33</fullName>
    </submittedName>
</protein>
<dbReference type="InterPro" id="IPR001870">
    <property type="entry name" value="B30.2/SPRY"/>
</dbReference>
<dbReference type="Gene3D" id="2.60.120.920">
    <property type="match status" value="1"/>
</dbReference>
<keyword evidence="12" id="KW-1185">Reference proteome</keyword>
<dbReference type="Gene3D" id="3.30.40.10">
    <property type="entry name" value="Zinc/RING finger domain, C3HC4 (zinc finger)"/>
    <property type="match status" value="1"/>
</dbReference>
<feature type="domain" description="B box-type" evidence="10">
    <location>
        <begin position="83"/>
        <end position="124"/>
    </location>
</feature>
<dbReference type="SMART" id="SM00449">
    <property type="entry name" value="SPRY"/>
    <property type="match status" value="1"/>
</dbReference>
<dbReference type="CDD" id="cd12893">
    <property type="entry name" value="SPRY_PRY_TRIM35"/>
    <property type="match status" value="1"/>
</dbReference>
<keyword evidence="8" id="KW-0175">Coiled coil</keyword>
<dbReference type="GeneID" id="115827012"/>
<dbReference type="PRINTS" id="PR01407">
    <property type="entry name" value="BUTYPHLNCDUF"/>
</dbReference>
<dbReference type="Proteomes" id="UP000504632">
    <property type="component" value="Chromosome 13"/>
</dbReference>
<evidence type="ECO:0000256" key="8">
    <source>
        <dbReference type="SAM" id="Coils"/>
    </source>
</evidence>
<dbReference type="PANTHER" id="PTHR24103">
    <property type="entry name" value="E3 UBIQUITIN-PROTEIN LIGASE TRIM"/>
    <property type="match status" value="1"/>
</dbReference>
<evidence type="ECO:0000259" key="9">
    <source>
        <dbReference type="PROSITE" id="PS50089"/>
    </source>
</evidence>
<dbReference type="InterPro" id="IPR001841">
    <property type="entry name" value="Znf_RING"/>
</dbReference>
<dbReference type="OrthoDB" id="6105938at2759"/>
<evidence type="ECO:0000259" key="10">
    <source>
        <dbReference type="PROSITE" id="PS50119"/>
    </source>
</evidence>
<reference evidence="13" key="1">
    <citation type="submission" date="2025-08" db="UniProtKB">
        <authorList>
            <consortium name="RefSeq"/>
        </authorList>
    </citation>
    <scope>IDENTIFICATION</scope>
</reference>
<dbReference type="Gene3D" id="3.30.160.60">
    <property type="entry name" value="Classic Zinc Finger"/>
    <property type="match status" value="1"/>
</dbReference>
<dbReference type="InterPro" id="IPR000315">
    <property type="entry name" value="Znf_B-box"/>
</dbReference>
<dbReference type="GO" id="GO:0008270">
    <property type="term" value="F:zinc ion binding"/>
    <property type="evidence" value="ECO:0007669"/>
    <property type="project" value="UniProtKB-KW"/>
</dbReference>
<name>A0A6J2WS71_CHACN</name>
<dbReference type="InterPro" id="IPR018957">
    <property type="entry name" value="Znf_C3HC4_RING-type"/>
</dbReference>
<dbReference type="SMART" id="SM00336">
    <property type="entry name" value="BBOX"/>
    <property type="match status" value="1"/>
</dbReference>
<dbReference type="RefSeq" id="XP_030646827.1">
    <property type="nucleotide sequence ID" value="XM_030790967.1"/>
</dbReference>
<proteinExistence type="inferred from homology"/>
<evidence type="ECO:0000256" key="5">
    <source>
        <dbReference type="ARBA" id="ARBA00022771"/>
    </source>
</evidence>
<organism evidence="12 13">
    <name type="scientific">Chanos chanos</name>
    <name type="common">Milkfish</name>
    <name type="synonym">Mugil chanos</name>
    <dbReference type="NCBI Taxonomy" id="29144"/>
    <lineage>
        <taxon>Eukaryota</taxon>
        <taxon>Metazoa</taxon>
        <taxon>Chordata</taxon>
        <taxon>Craniata</taxon>
        <taxon>Vertebrata</taxon>
        <taxon>Euteleostomi</taxon>
        <taxon>Actinopterygii</taxon>
        <taxon>Neopterygii</taxon>
        <taxon>Teleostei</taxon>
        <taxon>Ostariophysi</taxon>
        <taxon>Gonorynchiformes</taxon>
        <taxon>Chanidae</taxon>
        <taxon>Chanos</taxon>
    </lineage>
</organism>
<evidence type="ECO:0000256" key="7">
    <source>
        <dbReference type="PROSITE-ProRule" id="PRU00024"/>
    </source>
</evidence>
<dbReference type="SMART" id="SM00184">
    <property type="entry name" value="RING"/>
    <property type="match status" value="1"/>
</dbReference>
<comment type="subcellular location">
    <subcellularLocation>
        <location evidence="1">Cytoplasm</location>
    </subcellularLocation>
</comment>
<dbReference type="Pfam" id="PF00097">
    <property type="entry name" value="zf-C3HC4"/>
    <property type="match status" value="1"/>
</dbReference>
<dbReference type="PROSITE" id="PS50119">
    <property type="entry name" value="ZF_BBOX"/>
    <property type="match status" value="1"/>
</dbReference>
<dbReference type="SUPFAM" id="SSF57850">
    <property type="entry name" value="RING/U-box"/>
    <property type="match status" value="1"/>
</dbReference>
<dbReference type="CTD" id="566281"/>
<dbReference type="FunFam" id="2.60.120.920:FF:000004">
    <property type="entry name" value="Butyrophilin subfamily 1 member A1"/>
    <property type="match status" value="1"/>
</dbReference>
<dbReference type="InterPro" id="IPR003877">
    <property type="entry name" value="SPRY_dom"/>
</dbReference>
<dbReference type="PROSITE" id="PS50188">
    <property type="entry name" value="B302_SPRY"/>
    <property type="match status" value="1"/>
</dbReference>